<dbReference type="RefSeq" id="WP_053172345.1">
    <property type="nucleotide sequence ID" value="NZ_LFYT02000025.1"/>
</dbReference>
<name>A0A2T7UAL2_9BURK</name>
<accession>A0A2T7UAL2</accession>
<proteinExistence type="inferred from homology"/>
<dbReference type="PANTHER" id="PTHR46268">
    <property type="entry name" value="STRESS RESPONSE PROTEIN NHAX"/>
    <property type="match status" value="1"/>
</dbReference>
<dbReference type="Proteomes" id="UP000037507">
    <property type="component" value="Unassembled WGS sequence"/>
</dbReference>
<dbReference type="InterPro" id="IPR006015">
    <property type="entry name" value="Universal_stress_UspA"/>
</dbReference>
<dbReference type="OrthoDB" id="8564780at2"/>
<dbReference type="EMBL" id="LFYT02000025">
    <property type="protein sequence ID" value="PVE41704.1"/>
    <property type="molecule type" value="Genomic_DNA"/>
</dbReference>
<reference evidence="3" key="1">
    <citation type="submission" date="2017-04" db="EMBL/GenBank/DDBJ databases">
        <title>Unexpected and diverse lifestyles within the genus Limnohabitans.</title>
        <authorList>
            <person name="Kasalicky V."/>
            <person name="Mehrshad M."/>
            <person name="Andrei S.-A."/>
            <person name="Salcher M."/>
            <person name="Kratochvilova H."/>
            <person name="Simek K."/>
            <person name="Ghai R."/>
        </authorList>
    </citation>
    <scope>NUCLEOTIDE SEQUENCE [LARGE SCALE GENOMIC DNA]</scope>
    <source>
        <strain evidence="3">II-D5</strain>
    </source>
</reference>
<dbReference type="CDD" id="cd00293">
    <property type="entry name" value="USP-like"/>
    <property type="match status" value="1"/>
</dbReference>
<dbReference type="Pfam" id="PF00582">
    <property type="entry name" value="Usp"/>
    <property type="match status" value="1"/>
</dbReference>
<evidence type="ECO:0000313" key="3">
    <source>
        <dbReference type="EMBL" id="PVE41704.1"/>
    </source>
</evidence>
<gene>
    <name evidence="3" type="ORF">H663_015985</name>
</gene>
<evidence type="ECO:0000259" key="2">
    <source>
        <dbReference type="Pfam" id="PF00582"/>
    </source>
</evidence>
<protein>
    <recommendedName>
        <fullName evidence="2">UspA domain-containing protein</fullName>
    </recommendedName>
</protein>
<dbReference type="InterPro" id="IPR014729">
    <property type="entry name" value="Rossmann-like_a/b/a_fold"/>
</dbReference>
<sequence>MYKHIILAYDGSITGQKALLELKELAHWGQPRLTLVAVAPNPLDVGSMEMGYYTSSDNGPLEETLKEQLAQGVQALQDMGYTVQGEVLKGEVIRELSRFAEHLEADLIVVGHKHEPNLLRRWWSGSTAKSLVEESPCNVLIVVDRSQADAH</sequence>
<dbReference type="InterPro" id="IPR006016">
    <property type="entry name" value="UspA"/>
</dbReference>
<comment type="caution">
    <text evidence="3">The sequence shown here is derived from an EMBL/GenBank/DDBJ whole genome shotgun (WGS) entry which is preliminary data.</text>
</comment>
<organism evidence="3 4">
    <name type="scientific">Limnohabitans planktonicus II-D5</name>
    <dbReference type="NCBI Taxonomy" id="1293045"/>
    <lineage>
        <taxon>Bacteria</taxon>
        <taxon>Pseudomonadati</taxon>
        <taxon>Pseudomonadota</taxon>
        <taxon>Betaproteobacteria</taxon>
        <taxon>Burkholderiales</taxon>
        <taxon>Comamonadaceae</taxon>
        <taxon>Limnohabitans</taxon>
    </lineage>
</organism>
<dbReference type="PANTHER" id="PTHR46268:SF15">
    <property type="entry name" value="UNIVERSAL STRESS PROTEIN HP_0031"/>
    <property type="match status" value="1"/>
</dbReference>
<dbReference type="SUPFAM" id="SSF52402">
    <property type="entry name" value="Adenine nucleotide alpha hydrolases-like"/>
    <property type="match status" value="1"/>
</dbReference>
<dbReference type="STRING" id="1293045.H663_09045"/>
<feature type="domain" description="UspA" evidence="2">
    <location>
        <begin position="1"/>
        <end position="142"/>
    </location>
</feature>
<dbReference type="PRINTS" id="PR01438">
    <property type="entry name" value="UNVRSLSTRESS"/>
</dbReference>
<comment type="similarity">
    <text evidence="1">Belongs to the universal stress protein A family.</text>
</comment>
<dbReference type="Gene3D" id="3.40.50.620">
    <property type="entry name" value="HUPs"/>
    <property type="match status" value="1"/>
</dbReference>
<dbReference type="AlphaFoldDB" id="A0A2T7UAL2"/>
<evidence type="ECO:0000313" key="4">
    <source>
        <dbReference type="Proteomes" id="UP000037507"/>
    </source>
</evidence>
<evidence type="ECO:0000256" key="1">
    <source>
        <dbReference type="ARBA" id="ARBA00008791"/>
    </source>
</evidence>
<keyword evidence="4" id="KW-1185">Reference proteome</keyword>